<dbReference type="Proteomes" id="UP001412239">
    <property type="component" value="Unassembled WGS sequence"/>
</dbReference>
<reference evidence="2" key="1">
    <citation type="submission" date="2015-10" db="EMBL/GenBank/DDBJ databases">
        <authorList>
            <person name="Regsiter A."/>
            <person name="william w."/>
        </authorList>
    </citation>
    <scope>NUCLEOTIDE SEQUENCE</scope>
    <source>
        <strain evidence="2">Montdore</strain>
    </source>
</reference>
<keyword evidence="3" id="KW-1185">Reference proteome</keyword>
<feature type="region of interest" description="Disordered" evidence="1">
    <location>
        <begin position="1"/>
        <end position="29"/>
    </location>
</feature>
<protein>
    <submittedName>
        <fullName evidence="2">Uncharacterized protein</fullName>
    </submittedName>
</protein>
<proteinExistence type="predicted"/>
<dbReference type="InterPro" id="IPR036249">
    <property type="entry name" value="Thioredoxin-like_sf"/>
</dbReference>
<sequence length="201" mass="22707">MLSPTGIADGTNTSAMGEPKRTGPDPDGPIEIPEWDFHETIKSGYWFVKHYMSWCDYSRDAAPGWYDIALAYTRLNVSITRPFQMTVPFTKFYNFTFASYECSGAGGELCAALELKINGYPKFNLNKDGIFIEQWDGGDHNTFIEGFTLFVEEFLGKKFLGNRELMDLSAPRSAEARKAAEEDTQKWDPDTAILPERARAE</sequence>
<gene>
    <name evidence="2" type="ORF">GSTUAT00007145001</name>
</gene>
<evidence type="ECO:0000256" key="1">
    <source>
        <dbReference type="SAM" id="MobiDB-lite"/>
    </source>
</evidence>
<dbReference type="AlphaFoldDB" id="A0A292PQL5"/>
<feature type="compositionally biased region" description="Basic and acidic residues" evidence="1">
    <location>
        <begin position="174"/>
        <end position="189"/>
    </location>
</feature>
<name>A0A292PQL5_9PEZI</name>
<dbReference type="EMBL" id="LN891114">
    <property type="protein sequence ID" value="CUS08780.1"/>
    <property type="molecule type" value="Genomic_DNA"/>
</dbReference>
<evidence type="ECO:0000313" key="2">
    <source>
        <dbReference type="EMBL" id="CUS08780.1"/>
    </source>
</evidence>
<dbReference type="Gene3D" id="3.40.30.10">
    <property type="entry name" value="Glutaredoxin"/>
    <property type="match status" value="1"/>
</dbReference>
<feature type="region of interest" description="Disordered" evidence="1">
    <location>
        <begin position="171"/>
        <end position="201"/>
    </location>
</feature>
<evidence type="ECO:0000313" key="3">
    <source>
        <dbReference type="Proteomes" id="UP001412239"/>
    </source>
</evidence>
<organism evidence="2 3">
    <name type="scientific">Tuber aestivum</name>
    <name type="common">summer truffle</name>
    <dbReference type="NCBI Taxonomy" id="59557"/>
    <lineage>
        <taxon>Eukaryota</taxon>
        <taxon>Fungi</taxon>
        <taxon>Dikarya</taxon>
        <taxon>Ascomycota</taxon>
        <taxon>Pezizomycotina</taxon>
        <taxon>Pezizomycetes</taxon>
        <taxon>Pezizales</taxon>
        <taxon>Tuberaceae</taxon>
        <taxon>Tuber</taxon>
    </lineage>
</organism>
<accession>A0A292PQL5</accession>
<dbReference type="SUPFAM" id="SSF52833">
    <property type="entry name" value="Thioredoxin-like"/>
    <property type="match status" value="1"/>
</dbReference>